<feature type="transmembrane region" description="Helical" evidence="5">
    <location>
        <begin position="391"/>
        <end position="408"/>
    </location>
</feature>
<evidence type="ECO:0000313" key="8">
    <source>
        <dbReference type="Proteomes" id="UP000177515"/>
    </source>
</evidence>
<dbReference type="Proteomes" id="UP000177515">
    <property type="component" value="Chromosome 1"/>
</dbReference>
<protein>
    <submittedName>
        <fullName evidence="7">MFS transporter</fullName>
    </submittedName>
</protein>
<dbReference type="PANTHER" id="PTHR43129">
    <property type="entry name" value="FOSMIDOMYCIN RESISTANCE PROTEIN"/>
    <property type="match status" value="1"/>
</dbReference>
<feature type="region of interest" description="Disordered" evidence="4">
    <location>
        <begin position="1"/>
        <end position="21"/>
    </location>
</feature>
<feature type="domain" description="Major facilitator superfamily (MFS) profile" evidence="6">
    <location>
        <begin position="35"/>
        <end position="414"/>
    </location>
</feature>
<gene>
    <name evidence="7" type="ORF">BKK80_02135</name>
</gene>
<feature type="transmembrane region" description="Helical" evidence="5">
    <location>
        <begin position="328"/>
        <end position="348"/>
    </location>
</feature>
<dbReference type="EMBL" id="CP017754">
    <property type="protein sequence ID" value="AOZ04763.1"/>
    <property type="molecule type" value="Genomic_DNA"/>
</dbReference>
<dbReference type="PROSITE" id="PS50850">
    <property type="entry name" value="MFS"/>
    <property type="match status" value="1"/>
</dbReference>
<feature type="transmembrane region" description="Helical" evidence="5">
    <location>
        <begin position="304"/>
        <end position="322"/>
    </location>
</feature>
<evidence type="ECO:0000256" key="2">
    <source>
        <dbReference type="ARBA" id="ARBA00022989"/>
    </source>
</evidence>
<feature type="transmembrane region" description="Helical" evidence="5">
    <location>
        <begin position="229"/>
        <end position="254"/>
    </location>
</feature>
<dbReference type="Gene3D" id="1.20.1250.20">
    <property type="entry name" value="MFS general substrate transporter like domains"/>
    <property type="match status" value="2"/>
</dbReference>
<keyword evidence="2 5" id="KW-1133">Transmembrane helix</keyword>
<evidence type="ECO:0000313" key="7">
    <source>
        <dbReference type="EMBL" id="AOZ04763.1"/>
    </source>
</evidence>
<feature type="transmembrane region" description="Helical" evidence="5">
    <location>
        <begin position="360"/>
        <end position="379"/>
    </location>
</feature>
<dbReference type="InterPro" id="IPR036259">
    <property type="entry name" value="MFS_trans_sf"/>
</dbReference>
<feature type="transmembrane region" description="Helical" evidence="5">
    <location>
        <begin position="274"/>
        <end position="292"/>
    </location>
</feature>
<dbReference type="Pfam" id="PF07690">
    <property type="entry name" value="MFS_1"/>
    <property type="match status" value="1"/>
</dbReference>
<evidence type="ECO:0000256" key="1">
    <source>
        <dbReference type="ARBA" id="ARBA00022692"/>
    </source>
</evidence>
<organism evidence="7 8">
    <name type="scientific">Cupriavidus malaysiensis</name>
    <dbReference type="NCBI Taxonomy" id="367825"/>
    <lineage>
        <taxon>Bacteria</taxon>
        <taxon>Pseudomonadati</taxon>
        <taxon>Pseudomonadota</taxon>
        <taxon>Betaproteobacteria</taxon>
        <taxon>Burkholderiales</taxon>
        <taxon>Burkholderiaceae</taxon>
        <taxon>Cupriavidus</taxon>
    </lineage>
</organism>
<evidence type="ECO:0000256" key="4">
    <source>
        <dbReference type="SAM" id="MobiDB-lite"/>
    </source>
</evidence>
<name>A0ABM6F0G3_9BURK</name>
<dbReference type="PANTHER" id="PTHR43129:SF1">
    <property type="entry name" value="FOSMIDOMYCIN RESISTANCE PROTEIN"/>
    <property type="match status" value="1"/>
</dbReference>
<feature type="transmembrane region" description="Helical" evidence="5">
    <location>
        <begin position="33"/>
        <end position="57"/>
    </location>
</feature>
<dbReference type="RefSeq" id="WP_071068548.1">
    <property type="nucleotide sequence ID" value="NZ_CP017754.1"/>
</dbReference>
<evidence type="ECO:0000259" key="6">
    <source>
        <dbReference type="PROSITE" id="PS50850"/>
    </source>
</evidence>
<accession>A0ABM6F0G3</accession>
<evidence type="ECO:0000256" key="3">
    <source>
        <dbReference type="ARBA" id="ARBA00023136"/>
    </source>
</evidence>
<dbReference type="InterPro" id="IPR020846">
    <property type="entry name" value="MFS_dom"/>
</dbReference>
<keyword evidence="3 5" id="KW-0472">Membrane</keyword>
<proteinExistence type="predicted"/>
<evidence type="ECO:0000256" key="5">
    <source>
        <dbReference type="SAM" id="Phobius"/>
    </source>
</evidence>
<dbReference type="InterPro" id="IPR011701">
    <property type="entry name" value="MFS"/>
</dbReference>
<feature type="transmembrane region" description="Helical" evidence="5">
    <location>
        <begin position="69"/>
        <end position="92"/>
    </location>
</feature>
<feature type="transmembrane region" description="Helical" evidence="5">
    <location>
        <begin position="187"/>
        <end position="209"/>
    </location>
</feature>
<dbReference type="SUPFAM" id="SSF103473">
    <property type="entry name" value="MFS general substrate transporter"/>
    <property type="match status" value="1"/>
</dbReference>
<sequence>MSTPAQSAPPGAAQPAQSAQSAHRAADAERTGFRVLSAISFAHFLNDMIQSLILAIYPMLKGGFNLSFAQIGLLTLTYQITASLLQPVVGLYTDRHPKPFSLAVGMGFTLCGLLLLSVAPTYGVLLVAAALVGTGSSIFHPESSRVARMASGGQHGLAQSIFQVGGNGGSATGPLLAAWIVHQQSNLAWFSLAALLAIAVLWQIGGWYARQLEHGARKRKAGAGTLAPLPTATVVRAMVVLMLLIFSKYFYMASLNTYYTFYLMEKFGLARESAQLYLFVFLFAVAAGTILGGPIGDRIGRKRVIWGSILGVAPFTLMLPHANLFWTGVLSFIIGFILASAFSAILVFAQELIPGKVGMVSGLFFGFAFGMGGIGAAVLGRLADAQGIESVYQLCAFLPLLGLLAVFLPDLRHRQGKA</sequence>
<reference evidence="7 8" key="1">
    <citation type="submission" date="2016-10" db="EMBL/GenBank/DDBJ databases">
        <title>Complete genome sequences of three Cupriavidus strains isolated from various Malaysian environments.</title>
        <authorList>
            <person name="Abdullah A.A.-A."/>
            <person name="Shafie N.A.H."/>
            <person name="Lau N.S."/>
        </authorList>
    </citation>
    <scope>NUCLEOTIDE SEQUENCE [LARGE SCALE GENOMIC DNA]</scope>
    <source>
        <strain evidence="7 8">USMAA1020</strain>
    </source>
</reference>
<keyword evidence="8" id="KW-1185">Reference proteome</keyword>
<keyword evidence="1 5" id="KW-0812">Transmembrane</keyword>
<dbReference type="CDD" id="cd17478">
    <property type="entry name" value="MFS_FsR"/>
    <property type="match status" value="1"/>
</dbReference>